<dbReference type="PANTHER" id="PTHR24356">
    <property type="entry name" value="SERINE/THREONINE-PROTEIN KINASE"/>
    <property type="match status" value="1"/>
</dbReference>
<dbReference type="SUPFAM" id="SSF52172">
    <property type="entry name" value="CheY-like"/>
    <property type="match status" value="1"/>
</dbReference>
<dbReference type="Pfam" id="PF00072">
    <property type="entry name" value="Response_reg"/>
    <property type="match status" value="1"/>
</dbReference>
<dbReference type="SMART" id="SM00220">
    <property type="entry name" value="S_TKc"/>
    <property type="match status" value="1"/>
</dbReference>
<dbReference type="InterPro" id="IPR000014">
    <property type="entry name" value="PAS"/>
</dbReference>
<feature type="region of interest" description="Disordered" evidence="11">
    <location>
        <begin position="880"/>
        <end position="915"/>
    </location>
</feature>
<comment type="catalytic activity">
    <reaction evidence="8">
        <text>L-threonyl-[protein] + ATP = O-phospho-L-threonyl-[protein] + ADP + H(+)</text>
        <dbReference type="Rhea" id="RHEA:46608"/>
        <dbReference type="Rhea" id="RHEA-COMP:11060"/>
        <dbReference type="Rhea" id="RHEA-COMP:11605"/>
        <dbReference type="ChEBI" id="CHEBI:15378"/>
        <dbReference type="ChEBI" id="CHEBI:30013"/>
        <dbReference type="ChEBI" id="CHEBI:30616"/>
        <dbReference type="ChEBI" id="CHEBI:61977"/>
        <dbReference type="ChEBI" id="CHEBI:456216"/>
        <dbReference type="EC" id="2.7.11.1"/>
    </reaction>
</comment>
<dbReference type="FunFam" id="1.10.510.10:FF:000340">
    <property type="entry name" value="Serine threonine protein kinase"/>
    <property type="match status" value="1"/>
</dbReference>
<keyword evidence="3 10" id="KW-0597">Phosphoprotein</keyword>
<dbReference type="InterPro" id="IPR008271">
    <property type="entry name" value="Ser/Thr_kinase_AS"/>
</dbReference>
<feature type="compositionally biased region" description="Polar residues" evidence="11">
    <location>
        <begin position="204"/>
        <end position="218"/>
    </location>
</feature>
<evidence type="ECO:0000256" key="7">
    <source>
        <dbReference type="ARBA" id="ARBA00022840"/>
    </source>
</evidence>
<dbReference type="PROSITE" id="PS50011">
    <property type="entry name" value="PROTEIN_KINASE_DOM"/>
    <property type="match status" value="1"/>
</dbReference>
<dbReference type="SUPFAM" id="SSF56112">
    <property type="entry name" value="Protein kinase-like (PK-like)"/>
    <property type="match status" value="1"/>
</dbReference>
<feature type="region of interest" description="Disordered" evidence="11">
    <location>
        <begin position="384"/>
        <end position="441"/>
    </location>
</feature>
<evidence type="ECO:0000256" key="6">
    <source>
        <dbReference type="ARBA" id="ARBA00022777"/>
    </source>
</evidence>
<dbReference type="InterPro" id="IPR011006">
    <property type="entry name" value="CheY-like_superfamily"/>
</dbReference>
<feature type="region of interest" description="Disordered" evidence="11">
    <location>
        <begin position="2173"/>
        <end position="2207"/>
    </location>
</feature>
<evidence type="ECO:0000256" key="3">
    <source>
        <dbReference type="ARBA" id="ARBA00022553"/>
    </source>
</evidence>
<dbReference type="InterPro" id="IPR035965">
    <property type="entry name" value="PAS-like_dom_sf"/>
</dbReference>
<dbReference type="EC" id="2.7.11.1" evidence="1"/>
<feature type="region of interest" description="Disordered" evidence="11">
    <location>
        <begin position="966"/>
        <end position="1006"/>
    </location>
</feature>
<feature type="region of interest" description="Disordered" evidence="11">
    <location>
        <begin position="278"/>
        <end position="372"/>
    </location>
</feature>
<comment type="caution">
    <text evidence="16">The sequence shown here is derived from an EMBL/GenBank/DDBJ whole genome shotgun (WGS) entry which is preliminary data.</text>
</comment>
<sequence length="2874" mass="315122">MKLFSQRRNKTKRPSPLNPNPNSTPTTPGTEDEHSFPPVPPVEPKQKRETGKNFLEQKKQKGSNGHTTLSISRMWNTTKDSPINEQARHIQHTGPSKKEDPDTSVKTEPRVSLKTVENQSAVVPTPSVSNTSTSSNRSELSKAFSTAPEQQHQNQMYPSTPALPIRNPHPPERFDNFDTLNSASVSNPTVSSARNGSIEARNDFSASSPPIDRNSPNAPQKGKPHLSPLYIDTEEIANVTNSANNLSSSLSFPMNSTTPIESSPSSLKLRSVRIPQPLLPRRASRSSFSSNDDLTDWGPLPDIANGGELQAGNGYPLNSPSSPTTATPLSRSKRSSVMADGYGSSPGSEHEVLGTTPVSPRHSSPPVGSGGKFLVRSKRMSLIDGHGGVDSGSVPSSPSSSTGFRSRRLSTVDGPLDSFNMSGSMSSSSSGGHVPRSRRASVSSGSFTLSLSSAVHPPRTPIESEMSHDFFASPMPVSPRVASPPPGMGARYMIRSRRTSFIDGNLADTEEIANSIGSLRAKTTSPLPAMRGSVSTPSPSPRSVSPRIGVSNSPVTSSSLPTTPRRTSATGGRRRRSSVSVLRSIPTSELASMVSGNTVSPLAGVHHRIHSAGSSRLQFPEDMSIKRQPHTLPHLQSALSRQSSARTTSGTAADTDMEAGRLAEDRKEHIWEDGEDHGNTSVEDGDLSKQRGLFQPQPRRTIYPGMLLTDLESPVESLNTSAPNLPQFTEKKVEVELDRKVASNFVRDINNQPTNAARSSRIFNLAIDTKAIDTRANSTEDPPPSPSTDVYARILHQSRSAKMRKWRGGFSIDKSNVRIGFSASSPPPIRVVERRRVPEPEVLTPTIMVSHHDEDEGSESEAQGNVPWVDWLDEYRNNKGGVKMKKSRSTGDKQRKDTDVRSAARDGGKAHPKSEDFEAIVDRKLTKWWNAVQTNLEHDLSVKHSTVIKNSSIANRDQPKSTIYETTALPELPQSSVLSPSPLAEEDEEQYEAGPENAEPRAQRKPRMSIDLGHLKSPPTTPLGGSAPLQRTLSYPVGALQSPRASASFGLPFASSTLSSAWTGSLVRTTNMRTRNTIRSRLQFAKEACDGELRHIINGLNEYVERGLQYVEDVEDVKMGENIEEDDYDDDDDEDEDSNFEFETREIFGNNDGISQHPVEELGPASRFLGEIELQSGETLPGHRDGREIGDKPSSTKQELHGENGSTTGDNYLQDGSTLTRSPVPIISSTFISSAPHGPQPLDAAPSEQPQTNESMDAAQPPSLSHAASILTLISEDSYLPTPFILTLQDLISLAQKVLDTALSGFLENPGTCADIVRQIQQLGVRWDQNPKWPCRGWYVRLLLGVAALNRIVEWWEAEKGFWTAADNGFTGEGEGDSNSESDQGQGEGEGDESLFVVRGNEDRYEVPASNLMTEEQCEARIEDNIANIEAREGSEGSEVHHDNEQLQIAAEKGQSVTMVMELTLENAQVRYLSPVWKDLVGSDPQSLIGTQMNELVSPDDKQVFTESTQHLLEDDSRTVEVRFTLVGEADDHEMEGKGMLMYDRVTGRPSHTMWVIKPISDKRWSFMNAGFSTTDDQALNDSTPTQELENPVDGLEKQNGKKPYSESLPTLLTVEADVEEMEHGEPSPAPQQLPPVLCNICERWIFPLFFEQHSVLCAEVHRAEMDVQIRNDQLMEMRAQVQNLYDQLSVSEVISDEKALDSSSKANISVPEPNSDEAPFHSAFDAAPDSNSNDDIDIKKANAEVFKELIDILDTALAISTLGEDSAFERDDEMTINRVQSPLSESKIVQVLYWRPPTAEDISLNALIADVEVVVKGKVDVVNRMRDRVAYNEQVRLEYQELMKQAVGWSEFMQPPSAPTADEDNQDYQNYAETVSEASTDEAEVTEQTLDRPLERGSEENPPISTSCRTPEDHTTTTTSKFDKFFPLSMKRKNRPSHVSISPAITELEIIDTPIPSPGLPPRTLSSLARSSSGSSGSSSNGQSGFGIGRSLLSPHPTTILASRPTPPSIKDFEIIKPISKGAFGSVFLSKKRATGDYYAIKVLKKSDMIAKNQVTNVKAERMILMTQTDSPFVTKLYYTFQSKDYLYLVMEYLNGGDCSALVKVLGNLSEDWTRSYLAEVVLGLENLHDKGIVHRDLKPDNLLIDQNGHLKLTDFGLSRIGFLDRRARDESSTACPDNTYPGFIRDLNPPSSPAPSLSGTPPITPDSQSSYLHSYFGLLFDRSRRGSVCSTASNDGSGSGTPNIAQNNAPDTSSTPLVGHTSPPGFFDEVQPHPSLPQINGFSLLLSMPSSGMTTPGFLFSDRTDSERNDSPNTCVGTPDYLAPESILGTGQDVMVDWWALGVICYEFLYGIPPFHADTPDLVFENILSRKIDWSQNDVEVSQEAHDFMERLMCTDPNRRLGANGADEVKNHPFFGGVNWDNLLTETPAFIPQPENLEDTEYFDSRGASMYQVGDVEDGTNKTAAAPTGDSIVSNNEEDNFGSLNEDAEESNNRKAMNGTGNADNADFGAFVFKNLPVLEKANEDVIRKLRHENVIASPITSINLDPVTGKIVHRSMPSSPRRRVTSMSDFTPSPLVNVTSSISTPSSHHYHHHHHHHHIMSPAVVLPSSSDTVFSHIRPHRLLDQPVTRRTSLPLRMRTTSFNNIERARMDMDLPSKLQHRLFPSTVDFHMTPSQSATRQMVGRVDSTERGQQGPHGRSQLLQELRTNRTLNKPLDCLVVDDNPISCKIMETILHTLGCRCVVMRNGAEAIRCAMGGVRFDIILMDIRMPIIDGEAAARMIKSTNNINNATAIIAVTAYEHTVQMAGAFDDVISKPVTSQEISQRLKQFCNISHATNTSGSSGSIASSPVFAAGGGQDAMIGVEDQRRNNV</sequence>
<feature type="compositionally biased region" description="Polar residues" evidence="11">
    <location>
        <begin position="143"/>
        <end position="158"/>
    </location>
</feature>
<evidence type="ECO:0000259" key="14">
    <source>
        <dbReference type="PROSITE" id="PS50112"/>
    </source>
</evidence>
<keyword evidence="7" id="KW-0067">ATP-binding</keyword>
<feature type="compositionally biased region" description="Polar residues" evidence="11">
    <location>
        <begin position="2230"/>
        <end position="2257"/>
    </location>
</feature>
<feature type="compositionally biased region" description="Polar residues" evidence="11">
    <location>
        <begin position="637"/>
        <end position="652"/>
    </location>
</feature>
<dbReference type="Gene3D" id="3.30.450.20">
    <property type="entry name" value="PAS domain"/>
    <property type="match status" value="1"/>
</dbReference>
<feature type="compositionally biased region" description="Low complexity" evidence="11">
    <location>
        <begin position="122"/>
        <end position="136"/>
    </location>
</feature>
<feature type="domain" description="Protein kinase" evidence="12">
    <location>
        <begin position="2014"/>
        <end position="2417"/>
    </location>
</feature>
<dbReference type="PROSITE" id="PS51285">
    <property type="entry name" value="AGC_KINASE_CTER"/>
    <property type="match status" value="1"/>
</dbReference>
<dbReference type="InterPro" id="IPR011009">
    <property type="entry name" value="Kinase-like_dom_sf"/>
</dbReference>
<evidence type="ECO:0000256" key="4">
    <source>
        <dbReference type="ARBA" id="ARBA00022679"/>
    </source>
</evidence>
<keyword evidence="17" id="KW-1185">Reference proteome</keyword>
<evidence type="ECO:0000256" key="2">
    <source>
        <dbReference type="ARBA" id="ARBA00022527"/>
    </source>
</evidence>
<feature type="region of interest" description="Disordered" evidence="11">
    <location>
        <begin position="2460"/>
        <end position="2502"/>
    </location>
</feature>
<organism evidence="16 17">
    <name type="scientific">Jimgerdemannia flammicorona</name>
    <dbReference type="NCBI Taxonomy" id="994334"/>
    <lineage>
        <taxon>Eukaryota</taxon>
        <taxon>Fungi</taxon>
        <taxon>Fungi incertae sedis</taxon>
        <taxon>Mucoromycota</taxon>
        <taxon>Mucoromycotina</taxon>
        <taxon>Endogonomycetes</taxon>
        <taxon>Endogonales</taxon>
        <taxon>Endogonaceae</taxon>
        <taxon>Jimgerdemannia</taxon>
    </lineage>
</organism>
<evidence type="ECO:0000313" key="17">
    <source>
        <dbReference type="Proteomes" id="UP000268093"/>
    </source>
</evidence>
<dbReference type="PROSITE" id="PS50110">
    <property type="entry name" value="RESPONSE_REGULATORY"/>
    <property type="match status" value="1"/>
</dbReference>
<feature type="region of interest" description="Disordered" evidence="11">
    <location>
        <begin position="1"/>
        <end position="227"/>
    </location>
</feature>
<dbReference type="CDD" id="cd00130">
    <property type="entry name" value="PAS"/>
    <property type="match status" value="1"/>
</dbReference>
<evidence type="ECO:0000256" key="10">
    <source>
        <dbReference type="PROSITE-ProRule" id="PRU00169"/>
    </source>
</evidence>
<keyword evidence="5" id="KW-0547">Nucleotide-binding</keyword>
<protein>
    <recommendedName>
        <fullName evidence="1">non-specific serine/threonine protein kinase</fullName>
        <ecNumber evidence="1">2.7.11.1</ecNumber>
    </recommendedName>
</protein>
<feature type="compositionally biased region" description="Polar residues" evidence="11">
    <location>
        <begin position="62"/>
        <end position="84"/>
    </location>
</feature>
<evidence type="ECO:0000259" key="13">
    <source>
        <dbReference type="PROSITE" id="PS50110"/>
    </source>
</evidence>
<feature type="region of interest" description="Disordered" evidence="11">
    <location>
        <begin position="1953"/>
        <end position="1990"/>
    </location>
</feature>
<feature type="region of interest" description="Disordered" evidence="11">
    <location>
        <begin position="2677"/>
        <end position="2703"/>
    </location>
</feature>
<feature type="compositionally biased region" description="Polar residues" evidence="11">
    <location>
        <begin position="1204"/>
        <end position="1233"/>
    </location>
</feature>
<dbReference type="GO" id="GO:1901992">
    <property type="term" value="P:positive regulation of mitotic cell cycle phase transition"/>
    <property type="evidence" value="ECO:0007669"/>
    <property type="project" value="UniProtKB-ARBA"/>
</dbReference>
<dbReference type="Gene3D" id="3.30.200.20">
    <property type="entry name" value="Phosphorylase Kinase, domain 1"/>
    <property type="match status" value="1"/>
</dbReference>
<dbReference type="PROSITE" id="PS00108">
    <property type="entry name" value="PROTEIN_KINASE_ST"/>
    <property type="match status" value="1"/>
</dbReference>
<evidence type="ECO:0000259" key="15">
    <source>
        <dbReference type="PROSITE" id="PS51285"/>
    </source>
</evidence>
<dbReference type="SMART" id="SM00448">
    <property type="entry name" value="REC"/>
    <property type="match status" value="1"/>
</dbReference>
<feature type="compositionally biased region" description="Low complexity" evidence="11">
    <location>
        <begin position="391"/>
        <end position="401"/>
    </location>
</feature>
<keyword evidence="6" id="KW-0418">Kinase</keyword>
<dbReference type="GO" id="GO:0004674">
    <property type="term" value="F:protein serine/threonine kinase activity"/>
    <property type="evidence" value="ECO:0007669"/>
    <property type="project" value="UniProtKB-KW"/>
</dbReference>
<dbReference type="InterPro" id="IPR001789">
    <property type="entry name" value="Sig_transdc_resp-reg_receiver"/>
</dbReference>
<dbReference type="InterPro" id="IPR000961">
    <property type="entry name" value="AGC-kinase_C"/>
</dbReference>
<feature type="region of interest" description="Disordered" evidence="11">
    <location>
        <begin position="1177"/>
        <end position="1262"/>
    </location>
</feature>
<feature type="modified residue" description="4-aspartylphosphate" evidence="10">
    <location>
        <position position="2769"/>
    </location>
</feature>
<evidence type="ECO:0000256" key="9">
    <source>
        <dbReference type="ARBA" id="ARBA00048679"/>
    </source>
</evidence>
<evidence type="ECO:0000256" key="11">
    <source>
        <dbReference type="SAM" id="MobiDB-lite"/>
    </source>
</evidence>
<dbReference type="GO" id="GO:0005737">
    <property type="term" value="C:cytoplasm"/>
    <property type="evidence" value="ECO:0007669"/>
    <property type="project" value="TreeGrafter"/>
</dbReference>
<keyword evidence="4" id="KW-0808">Transferase</keyword>
<dbReference type="GO" id="GO:0000160">
    <property type="term" value="P:phosphorelay signal transduction system"/>
    <property type="evidence" value="ECO:0007669"/>
    <property type="project" value="InterPro"/>
</dbReference>
<dbReference type="InterPro" id="IPR000719">
    <property type="entry name" value="Prot_kinase_dom"/>
</dbReference>
<feature type="region of interest" description="Disordered" evidence="11">
    <location>
        <begin position="1367"/>
        <end position="1395"/>
    </location>
</feature>
<dbReference type="EMBL" id="RBNI01008112">
    <property type="protein sequence ID" value="RUP44929.1"/>
    <property type="molecule type" value="Genomic_DNA"/>
</dbReference>
<feature type="compositionally biased region" description="Low complexity" evidence="11">
    <location>
        <begin position="421"/>
        <end position="432"/>
    </location>
</feature>
<dbReference type="FunFam" id="3.30.200.20:FF:001008">
    <property type="entry name" value="Serine/threonine-protein kinase cek1"/>
    <property type="match status" value="1"/>
</dbReference>
<feature type="domain" description="PAS" evidence="14">
    <location>
        <begin position="1466"/>
        <end position="1516"/>
    </location>
</feature>
<feature type="domain" description="AGC-kinase C-terminal" evidence="15">
    <location>
        <begin position="2418"/>
        <end position="2498"/>
    </location>
</feature>
<dbReference type="SMART" id="SM00133">
    <property type="entry name" value="S_TK_X"/>
    <property type="match status" value="1"/>
</dbReference>
<feature type="compositionally biased region" description="Low complexity" evidence="11">
    <location>
        <begin position="969"/>
        <end position="983"/>
    </location>
</feature>
<feature type="compositionally biased region" description="Basic and acidic residues" evidence="11">
    <location>
        <begin position="1181"/>
        <end position="1191"/>
    </location>
</feature>
<feature type="compositionally biased region" description="Basic and acidic residues" evidence="11">
    <location>
        <begin position="44"/>
        <end position="59"/>
    </location>
</feature>
<feature type="region of interest" description="Disordered" evidence="11">
    <location>
        <begin position="2229"/>
        <end position="2257"/>
    </location>
</feature>
<dbReference type="Gene3D" id="3.40.50.2300">
    <property type="match status" value="1"/>
</dbReference>
<dbReference type="Pfam" id="PF00069">
    <property type="entry name" value="Pkinase"/>
    <property type="match status" value="2"/>
</dbReference>
<evidence type="ECO:0000256" key="1">
    <source>
        <dbReference type="ARBA" id="ARBA00012513"/>
    </source>
</evidence>
<evidence type="ECO:0000256" key="5">
    <source>
        <dbReference type="ARBA" id="ARBA00022741"/>
    </source>
</evidence>
<feature type="compositionally biased region" description="Acidic residues" evidence="11">
    <location>
        <begin position="2478"/>
        <end position="2492"/>
    </location>
</feature>
<dbReference type="PROSITE" id="PS50112">
    <property type="entry name" value="PAS"/>
    <property type="match status" value="1"/>
</dbReference>
<name>A0A433D260_9FUNG</name>
<gene>
    <name evidence="16" type="ORF">BC936DRAFT_148852</name>
</gene>
<feature type="compositionally biased region" description="Polar residues" evidence="11">
    <location>
        <begin position="178"/>
        <end position="195"/>
    </location>
</feature>
<feature type="region of interest" description="Disordered" evidence="11">
    <location>
        <begin position="1702"/>
        <end position="1732"/>
    </location>
</feature>
<feature type="compositionally biased region" description="Basic and acidic residues" evidence="11">
    <location>
        <begin position="889"/>
        <end position="915"/>
    </location>
</feature>
<dbReference type="PANTHER" id="PTHR24356:SF1">
    <property type="entry name" value="SERINE_THREONINE-PROTEIN KINASE GREATWALL"/>
    <property type="match status" value="1"/>
</dbReference>
<dbReference type="InterPro" id="IPR050236">
    <property type="entry name" value="Ser_Thr_kinase_AGC"/>
</dbReference>
<feature type="compositionally biased region" description="Basic residues" evidence="11">
    <location>
        <begin position="1"/>
        <end position="13"/>
    </location>
</feature>
<feature type="compositionally biased region" description="Low complexity" evidence="11">
    <location>
        <begin position="319"/>
        <end position="330"/>
    </location>
</feature>
<feature type="region of interest" description="Disordered" evidence="11">
    <location>
        <begin position="635"/>
        <end position="691"/>
    </location>
</feature>
<dbReference type="Proteomes" id="UP000268093">
    <property type="component" value="Unassembled WGS sequence"/>
</dbReference>
<feature type="compositionally biased region" description="Low complexity" evidence="11">
    <location>
        <begin position="531"/>
        <end position="571"/>
    </location>
</feature>
<evidence type="ECO:0000259" key="12">
    <source>
        <dbReference type="PROSITE" id="PS50011"/>
    </source>
</evidence>
<evidence type="ECO:0000313" key="16">
    <source>
        <dbReference type="EMBL" id="RUP44929.1"/>
    </source>
</evidence>
<dbReference type="SUPFAM" id="SSF55785">
    <property type="entry name" value="PYP-like sensor domain (PAS domain)"/>
    <property type="match status" value="1"/>
</dbReference>
<dbReference type="GO" id="GO:0005634">
    <property type="term" value="C:nucleus"/>
    <property type="evidence" value="ECO:0007669"/>
    <property type="project" value="TreeGrafter"/>
</dbReference>
<dbReference type="Gene3D" id="1.10.510.10">
    <property type="entry name" value="Transferase(Phosphotransferase) domain 1"/>
    <property type="match status" value="2"/>
</dbReference>
<keyword evidence="2" id="KW-0723">Serine/threonine-protein kinase</keyword>
<reference evidence="16 17" key="1">
    <citation type="journal article" date="2018" name="New Phytol.">
        <title>Phylogenomics of Endogonaceae and evolution of mycorrhizas within Mucoromycota.</title>
        <authorList>
            <person name="Chang Y."/>
            <person name="Desiro A."/>
            <person name="Na H."/>
            <person name="Sandor L."/>
            <person name="Lipzen A."/>
            <person name="Clum A."/>
            <person name="Barry K."/>
            <person name="Grigoriev I.V."/>
            <person name="Martin F.M."/>
            <person name="Stajich J.E."/>
            <person name="Smith M.E."/>
            <person name="Bonito G."/>
            <person name="Spatafora J.W."/>
        </authorList>
    </citation>
    <scope>NUCLEOTIDE SEQUENCE [LARGE SCALE GENOMIC DNA]</scope>
    <source>
        <strain evidence="16 17">GMNB39</strain>
    </source>
</reference>
<feature type="region of interest" description="Disordered" evidence="11">
    <location>
        <begin position="1876"/>
        <end position="1921"/>
    </location>
</feature>
<feature type="region of interest" description="Disordered" evidence="11">
    <location>
        <begin position="523"/>
        <end position="582"/>
    </location>
</feature>
<feature type="compositionally biased region" description="Basic and acidic residues" evidence="11">
    <location>
        <begin position="1890"/>
        <end position="1900"/>
    </location>
</feature>
<proteinExistence type="predicted"/>
<accession>A0A433D260</accession>
<dbReference type="CDD" id="cd05611">
    <property type="entry name" value="STKc_Rim15_like"/>
    <property type="match status" value="1"/>
</dbReference>
<feature type="compositionally biased region" description="Basic and acidic residues" evidence="11">
    <location>
        <begin position="658"/>
        <end position="678"/>
    </location>
</feature>
<feature type="region of interest" description="Disordered" evidence="11">
    <location>
        <begin position="1574"/>
        <end position="1606"/>
    </location>
</feature>
<feature type="compositionally biased region" description="Polar residues" evidence="11">
    <location>
        <begin position="1574"/>
        <end position="1589"/>
    </location>
</feature>
<dbReference type="GO" id="GO:0005524">
    <property type="term" value="F:ATP binding"/>
    <property type="evidence" value="ECO:0007669"/>
    <property type="project" value="UniProtKB-KW"/>
</dbReference>
<feature type="compositionally biased region" description="Low complexity" evidence="11">
    <location>
        <begin position="1967"/>
        <end position="1984"/>
    </location>
</feature>
<evidence type="ECO:0000256" key="8">
    <source>
        <dbReference type="ARBA" id="ARBA00047899"/>
    </source>
</evidence>
<comment type="catalytic activity">
    <reaction evidence="9">
        <text>L-seryl-[protein] + ATP = O-phospho-L-seryl-[protein] + ADP + H(+)</text>
        <dbReference type="Rhea" id="RHEA:17989"/>
        <dbReference type="Rhea" id="RHEA-COMP:9863"/>
        <dbReference type="Rhea" id="RHEA-COMP:11604"/>
        <dbReference type="ChEBI" id="CHEBI:15378"/>
        <dbReference type="ChEBI" id="CHEBI:29999"/>
        <dbReference type="ChEBI" id="CHEBI:30616"/>
        <dbReference type="ChEBI" id="CHEBI:83421"/>
        <dbReference type="ChEBI" id="CHEBI:456216"/>
        <dbReference type="EC" id="2.7.11.1"/>
    </reaction>
</comment>
<feature type="compositionally biased region" description="Basic and acidic residues" evidence="11">
    <location>
        <begin position="96"/>
        <end position="111"/>
    </location>
</feature>
<dbReference type="CDD" id="cd17546">
    <property type="entry name" value="REC_hyHK_CKI1_RcsC-like"/>
    <property type="match status" value="1"/>
</dbReference>
<dbReference type="OrthoDB" id="162894at2759"/>
<feature type="domain" description="Response regulatory" evidence="13">
    <location>
        <begin position="2719"/>
        <end position="2833"/>
    </location>
</feature>